<dbReference type="InterPro" id="IPR024180">
    <property type="entry name" value="Tetrapyrrole_Mease/MazG_pred"/>
</dbReference>
<dbReference type="EMBL" id="JAHLPM010000013">
    <property type="protein sequence ID" value="MBU5439291.1"/>
    <property type="molecule type" value="Genomic_DNA"/>
</dbReference>
<dbReference type="NCBIfam" id="TIGR00444">
    <property type="entry name" value="mazG"/>
    <property type="match status" value="1"/>
</dbReference>
<dbReference type="PANTHER" id="PTHR30522">
    <property type="entry name" value="NUCLEOSIDE TRIPHOSPHATE PYROPHOSPHOHYDROLASE"/>
    <property type="match status" value="1"/>
</dbReference>
<dbReference type="RefSeq" id="WP_216520997.1">
    <property type="nucleotide sequence ID" value="NZ_JAHLPM010000013.1"/>
</dbReference>
<name>A0ABS6E8R4_9FIRM</name>
<feature type="domain" description="NTP pyrophosphohydrolase MazG-like" evidence="2">
    <location>
        <begin position="252"/>
        <end position="325"/>
    </location>
</feature>
<feature type="domain" description="NTP pyrophosphohydrolase MazG-like" evidence="2">
    <location>
        <begin position="391"/>
        <end position="450"/>
    </location>
</feature>
<protein>
    <submittedName>
        <fullName evidence="3">Nucleoside triphosphate pyrophosphohydrolase</fullName>
        <ecNumber evidence="3">3.6.1.9</ecNumber>
    </submittedName>
</protein>
<dbReference type="PANTHER" id="PTHR30522:SF0">
    <property type="entry name" value="NUCLEOSIDE TRIPHOSPHATE PYROPHOSPHOHYDROLASE"/>
    <property type="match status" value="1"/>
</dbReference>
<dbReference type="Pfam" id="PF03819">
    <property type="entry name" value="MazG"/>
    <property type="match status" value="2"/>
</dbReference>
<dbReference type="CDD" id="cd11529">
    <property type="entry name" value="NTP-PPase_MazG_Cterm"/>
    <property type="match status" value="1"/>
</dbReference>
<dbReference type="Proteomes" id="UP000749471">
    <property type="component" value="Unassembled WGS sequence"/>
</dbReference>
<sequence>MGKIYVVGLGPGSIDSLTLGAVERITSGDKNYLRTEKHPTVQYFKDKNILYKSYDYVYNEEEDFNKVYEYIVEDLIKESKKYEAINYFVPGNPLVAEKTVELLLNKSLEMDIISGMSFIEPMIELVGRDPIDGLKIIDGADFNSLMVDINVDIIITQVYNYRIISEVKLILSEIYGDEYEIYLVHNGGIKDEEKLHHIPIYKLDRIENIGALTSIYVPKMGRINKKIHDFNDLVAIMKLLRSEKGCPWDMEQTHESLRQYVIEEAYEVVEAIDNDDVEELIEELGDLLLQVLFHCQIAVDEGEFNLYEVTSDLGNKLIYRHPHVFCEKKVEKSNEVVYNWNKLKYAKREITSFSDKLKNIPRLPSLMSSFKVQEKAAEIGFDWNSVDGALDKVIEEYKEVIEAINDFGGGDRRTEEELGDLLFAVVNVCRFLDVNPEVALNRTVNKFIHRFEIMEEKSKIIGKKLEEMTLEEMDELWNAAKDT</sequence>
<proteinExistence type="predicted"/>
<dbReference type="NCBIfam" id="NF007113">
    <property type="entry name" value="PRK09562.1"/>
    <property type="match status" value="1"/>
</dbReference>
<gene>
    <name evidence="3" type="primary">mazG</name>
    <name evidence="3" type="ORF">KQI42_14805</name>
</gene>
<keyword evidence="4" id="KW-1185">Reference proteome</keyword>
<keyword evidence="3" id="KW-0378">Hydrolase</keyword>
<dbReference type="CDD" id="cd11723">
    <property type="entry name" value="YabN_N_like"/>
    <property type="match status" value="1"/>
</dbReference>
<reference evidence="3 4" key="1">
    <citation type="submission" date="2021-06" db="EMBL/GenBank/DDBJ databases">
        <authorList>
            <person name="Sun Q."/>
            <person name="Li D."/>
        </authorList>
    </citation>
    <scope>NUCLEOTIDE SEQUENCE [LARGE SCALE GENOMIC DNA]</scope>
    <source>
        <strain evidence="3 4">MSJ-40</strain>
    </source>
</reference>
<feature type="domain" description="Tetrapyrrole methylase" evidence="1">
    <location>
        <begin position="3"/>
        <end position="197"/>
    </location>
</feature>
<accession>A0ABS6E8R4</accession>
<evidence type="ECO:0000313" key="4">
    <source>
        <dbReference type="Proteomes" id="UP000749471"/>
    </source>
</evidence>
<dbReference type="InterPro" id="IPR048015">
    <property type="entry name" value="NTP-PPase_MazG-like_N"/>
</dbReference>
<organism evidence="3 4">
    <name type="scientific">Tissierella simiarum</name>
    <dbReference type="NCBI Taxonomy" id="2841534"/>
    <lineage>
        <taxon>Bacteria</taxon>
        <taxon>Bacillati</taxon>
        <taxon>Bacillota</taxon>
        <taxon>Tissierellia</taxon>
        <taxon>Tissierellales</taxon>
        <taxon>Tissierellaceae</taxon>
        <taxon>Tissierella</taxon>
    </lineage>
</organism>
<evidence type="ECO:0000313" key="3">
    <source>
        <dbReference type="EMBL" id="MBU5439291.1"/>
    </source>
</evidence>
<dbReference type="CDD" id="cd11528">
    <property type="entry name" value="NTP-PPase_MazG_Nterm"/>
    <property type="match status" value="1"/>
</dbReference>
<dbReference type="Pfam" id="PF00590">
    <property type="entry name" value="TP_methylase"/>
    <property type="match status" value="1"/>
</dbReference>
<dbReference type="GO" id="GO:0047429">
    <property type="term" value="F:nucleoside triphosphate diphosphatase activity"/>
    <property type="evidence" value="ECO:0007669"/>
    <property type="project" value="UniProtKB-EC"/>
</dbReference>
<dbReference type="EC" id="3.6.1.9" evidence="3"/>
<evidence type="ECO:0000259" key="2">
    <source>
        <dbReference type="Pfam" id="PF03819"/>
    </source>
</evidence>
<evidence type="ECO:0000259" key="1">
    <source>
        <dbReference type="Pfam" id="PF00590"/>
    </source>
</evidence>
<dbReference type="PIRSF" id="PIRSF002845">
    <property type="entry name" value="Ttrprl_mtas_MazG"/>
    <property type="match status" value="1"/>
</dbReference>
<comment type="caution">
    <text evidence="3">The sequence shown here is derived from an EMBL/GenBank/DDBJ whole genome shotgun (WGS) entry which is preliminary data.</text>
</comment>
<dbReference type="InterPro" id="IPR004518">
    <property type="entry name" value="MazG-like_dom"/>
</dbReference>
<dbReference type="InterPro" id="IPR035013">
    <property type="entry name" value="YabN_N"/>
</dbReference>
<dbReference type="InterPro" id="IPR000878">
    <property type="entry name" value="4pyrrol_Mease"/>
</dbReference>
<dbReference type="InterPro" id="IPR011551">
    <property type="entry name" value="NTP_PyrPHydrolase_MazG"/>
</dbReference>
<dbReference type="InterPro" id="IPR048011">
    <property type="entry name" value="NTP-PPase_MazG-like_C"/>
</dbReference>